<evidence type="ECO:0000256" key="8">
    <source>
        <dbReference type="ARBA" id="ARBA00022990"/>
    </source>
</evidence>
<dbReference type="GO" id="GO:0006123">
    <property type="term" value="P:mitochondrial electron transport, cytochrome c to oxygen"/>
    <property type="evidence" value="ECO:0007669"/>
    <property type="project" value="InterPro"/>
</dbReference>
<dbReference type="Pfam" id="PF02238">
    <property type="entry name" value="COX7a"/>
    <property type="match status" value="1"/>
</dbReference>
<proteinExistence type="inferred from homology"/>
<dbReference type="InterPro" id="IPR039297">
    <property type="entry name" value="COX7a"/>
</dbReference>
<dbReference type="GO" id="GO:0005743">
    <property type="term" value="C:mitochondrial inner membrane"/>
    <property type="evidence" value="ECO:0007669"/>
    <property type="project" value="UniProtKB-SubCell"/>
</dbReference>
<evidence type="ECO:0000313" key="14">
    <source>
        <dbReference type="EMBL" id="KAJ4921977.1"/>
    </source>
</evidence>
<keyword evidence="15" id="KW-1185">Reference proteome</keyword>
<dbReference type="InterPro" id="IPR003177">
    <property type="entry name" value="Cytc_oxidase_su7a_met"/>
</dbReference>
<comment type="similarity">
    <text evidence="3">Belongs to the cytochrome c oxidase VIIa family.</text>
</comment>
<comment type="caution">
    <text evidence="14">The sequence shown here is derived from an EMBL/GenBank/DDBJ whole genome shotgun (WGS) entry which is preliminary data.</text>
</comment>
<evidence type="ECO:0000313" key="15">
    <source>
        <dbReference type="Proteomes" id="UP001219934"/>
    </source>
</evidence>
<organism evidence="14 15">
    <name type="scientific">Pogonophryne albipinna</name>
    <dbReference type="NCBI Taxonomy" id="1090488"/>
    <lineage>
        <taxon>Eukaryota</taxon>
        <taxon>Metazoa</taxon>
        <taxon>Chordata</taxon>
        <taxon>Craniata</taxon>
        <taxon>Vertebrata</taxon>
        <taxon>Euteleostomi</taxon>
        <taxon>Actinopterygii</taxon>
        <taxon>Neopterygii</taxon>
        <taxon>Teleostei</taxon>
        <taxon>Neoteleostei</taxon>
        <taxon>Acanthomorphata</taxon>
        <taxon>Eupercaria</taxon>
        <taxon>Perciformes</taxon>
        <taxon>Notothenioidei</taxon>
        <taxon>Pogonophryne</taxon>
    </lineage>
</organism>
<accession>A0AAD6ABZ2</accession>
<dbReference type="Gene3D" id="4.10.91.10">
    <property type="entry name" value="Cytochrome c oxidase, subunit VIIa"/>
    <property type="match status" value="1"/>
</dbReference>
<evidence type="ECO:0000256" key="5">
    <source>
        <dbReference type="ARBA" id="ARBA00022792"/>
    </source>
</evidence>
<evidence type="ECO:0000256" key="3">
    <source>
        <dbReference type="ARBA" id="ARBA00009331"/>
    </source>
</evidence>
<evidence type="ECO:0000256" key="1">
    <source>
        <dbReference type="ARBA" id="ARBA00004434"/>
    </source>
</evidence>
<evidence type="ECO:0000256" key="6">
    <source>
        <dbReference type="ARBA" id="ARBA00022946"/>
    </source>
</evidence>
<dbReference type="GO" id="GO:0097250">
    <property type="term" value="P:mitochondrial respirasome assembly"/>
    <property type="evidence" value="ECO:0007669"/>
    <property type="project" value="UniProtKB-ARBA"/>
</dbReference>
<dbReference type="EMBL" id="JAPTMU010000093">
    <property type="protein sequence ID" value="KAJ4921977.1"/>
    <property type="molecule type" value="Genomic_DNA"/>
</dbReference>
<keyword evidence="9" id="KW-0560">Oxidoreductase</keyword>
<dbReference type="PANTHER" id="PTHR10510:SF15">
    <property type="entry name" value="CYTOCHROME C OXIDASE SUBUNIT 7A2, MITOCHONDRIAL"/>
    <property type="match status" value="1"/>
</dbReference>
<protein>
    <recommendedName>
        <fullName evidence="12">Cytochrome c oxidase subunit 7A2, mitochondrial</fullName>
    </recommendedName>
    <alternativeName>
        <fullName evidence="13">Cytochrome c oxidase subunit VIIa-liver/heart</fullName>
    </alternativeName>
</protein>
<evidence type="ECO:0000256" key="2">
    <source>
        <dbReference type="ARBA" id="ARBA00004673"/>
    </source>
</evidence>
<evidence type="ECO:0000256" key="7">
    <source>
        <dbReference type="ARBA" id="ARBA00022989"/>
    </source>
</evidence>
<dbReference type="GO" id="GO:0016491">
    <property type="term" value="F:oxidoreductase activity"/>
    <property type="evidence" value="ECO:0007669"/>
    <property type="project" value="UniProtKB-KW"/>
</dbReference>
<dbReference type="Proteomes" id="UP001219934">
    <property type="component" value="Unassembled WGS sequence"/>
</dbReference>
<dbReference type="CDD" id="cd00928">
    <property type="entry name" value="Cyt_c_Oxidase_VIIa"/>
    <property type="match status" value="1"/>
</dbReference>
<comment type="pathway">
    <text evidence="2">Energy metabolism; oxidative phosphorylation.</text>
</comment>
<sequence>MNRQIFALQRALLGGPSAAPGCRLENQVPQKQKRFQEDDGMPIHLKGGVGDTLLYRATMGLTVLGSGYVVYELVKWACPKKA</sequence>
<dbReference type="GO" id="GO:0045277">
    <property type="term" value="C:respiratory chain complex IV"/>
    <property type="evidence" value="ECO:0007669"/>
    <property type="project" value="InterPro"/>
</dbReference>
<dbReference type="SUPFAM" id="SSF81419">
    <property type="entry name" value="Mitochondrial cytochrome c oxidase subunit VIIa"/>
    <property type="match status" value="1"/>
</dbReference>
<evidence type="ECO:0000256" key="11">
    <source>
        <dbReference type="ARBA" id="ARBA00023136"/>
    </source>
</evidence>
<dbReference type="InterPro" id="IPR036539">
    <property type="entry name" value="Cyt_c_oxidase_su7a_sf"/>
</dbReference>
<dbReference type="AlphaFoldDB" id="A0AAD6ABZ2"/>
<keyword evidence="4" id="KW-0812">Transmembrane</keyword>
<keyword evidence="10" id="KW-0496">Mitochondrion</keyword>
<keyword evidence="5" id="KW-0999">Mitochondrion inner membrane</keyword>
<keyword evidence="8" id="KW-0007">Acetylation</keyword>
<keyword evidence="6" id="KW-0809">Transit peptide</keyword>
<keyword evidence="7" id="KW-1133">Transmembrane helix</keyword>
<dbReference type="FunFam" id="4.10.91.10:FF:000001">
    <property type="entry name" value="Cytochrome c oxidase subunit 7A1, mitochondrial"/>
    <property type="match status" value="1"/>
</dbReference>
<evidence type="ECO:0000256" key="4">
    <source>
        <dbReference type="ARBA" id="ARBA00022692"/>
    </source>
</evidence>
<reference evidence="14" key="1">
    <citation type="submission" date="2022-11" db="EMBL/GenBank/DDBJ databases">
        <title>Chromosome-level genome of Pogonophryne albipinna.</title>
        <authorList>
            <person name="Jo E."/>
        </authorList>
    </citation>
    <scope>NUCLEOTIDE SEQUENCE</scope>
    <source>
        <strain evidence="14">SGF0006</strain>
        <tissue evidence="14">Muscle</tissue>
    </source>
</reference>
<evidence type="ECO:0000256" key="12">
    <source>
        <dbReference type="ARBA" id="ARBA00040282"/>
    </source>
</evidence>
<evidence type="ECO:0000256" key="10">
    <source>
        <dbReference type="ARBA" id="ARBA00023128"/>
    </source>
</evidence>
<name>A0AAD6ABZ2_9TELE</name>
<evidence type="ECO:0000256" key="9">
    <source>
        <dbReference type="ARBA" id="ARBA00023002"/>
    </source>
</evidence>
<comment type="subcellular location">
    <subcellularLocation>
        <location evidence="1">Mitochondrion inner membrane</location>
        <topology evidence="1">Single-pass membrane protein</topology>
    </subcellularLocation>
</comment>
<keyword evidence="11" id="KW-0472">Membrane</keyword>
<dbReference type="GO" id="GO:0002082">
    <property type="term" value="P:regulation of oxidative phosphorylation"/>
    <property type="evidence" value="ECO:0007669"/>
    <property type="project" value="UniProtKB-ARBA"/>
</dbReference>
<dbReference type="PANTHER" id="PTHR10510">
    <property type="entry name" value="CYTOCHROME C OXIDASE POLYPEPTIDE 7A"/>
    <property type="match status" value="1"/>
</dbReference>
<gene>
    <name evidence="14" type="ORF">JOQ06_027793</name>
</gene>
<evidence type="ECO:0000256" key="13">
    <source>
        <dbReference type="ARBA" id="ARBA00042325"/>
    </source>
</evidence>